<evidence type="ECO:0000256" key="2">
    <source>
        <dbReference type="ARBA" id="ARBA00004752"/>
    </source>
</evidence>
<dbReference type="SUPFAM" id="SSF53955">
    <property type="entry name" value="Lysozyme-like"/>
    <property type="match status" value="1"/>
</dbReference>
<evidence type="ECO:0000256" key="18">
    <source>
        <dbReference type="ARBA" id="ARBA00049902"/>
    </source>
</evidence>
<dbReference type="GO" id="GO:0016020">
    <property type="term" value="C:membrane"/>
    <property type="evidence" value="ECO:0007669"/>
    <property type="project" value="UniProtKB-SubCell"/>
</dbReference>
<dbReference type="SUPFAM" id="SSF56601">
    <property type="entry name" value="beta-lactamase/transpeptidase-like"/>
    <property type="match status" value="1"/>
</dbReference>
<keyword evidence="10" id="KW-0378">Hydrolase</keyword>
<keyword evidence="9" id="KW-0812">Transmembrane</keyword>
<keyword evidence="7" id="KW-0328">Glycosyltransferase</keyword>
<evidence type="ECO:0000256" key="8">
    <source>
        <dbReference type="ARBA" id="ARBA00022679"/>
    </source>
</evidence>
<dbReference type="GO" id="GO:0008658">
    <property type="term" value="F:penicillin binding"/>
    <property type="evidence" value="ECO:0007669"/>
    <property type="project" value="InterPro"/>
</dbReference>
<evidence type="ECO:0000313" key="22">
    <source>
        <dbReference type="EMBL" id="EPF31116.1"/>
    </source>
</evidence>
<dbReference type="InterPro" id="IPR001460">
    <property type="entry name" value="PCN-bd_Tpept"/>
</dbReference>
<dbReference type="GO" id="GO:0071555">
    <property type="term" value="P:cell wall organization"/>
    <property type="evidence" value="ECO:0007669"/>
    <property type="project" value="UniProtKB-KW"/>
</dbReference>
<dbReference type="InterPro" id="IPR050396">
    <property type="entry name" value="Glycosyltr_51/Transpeptidase"/>
</dbReference>
<sequence length="850" mass="95207">MHMRKNKVVIILLCALSVVLPVLFGAGLGALLGMTQNIKNNEHFTEFTNALPTRLLDINGELITEFASDEKREMITLNELPQHLIDALITREDNIFFKHAGFSIKSIVRAFAGKLLHRQMGGGSTLTQQIAGTLYTDRTAITYTRKIKELWWAIQMERRYSKQEILELYLNKVYLGGGTYGVNAASKYYFGHSAREITPAEAAILVIQLSNPVYYNPFEYPNRAMERQKYVLDEMAKTGFLTKDEAEQSFDDFWLNFDYTRINSSAYFMREDKAPWFSEFVRKELEKMMYGTMDVYTGGYTVHTTMNMKQQLAAQDIMQRYIAWANNSYNRTRSSRKSSAVSTYIPMTELLSLVFDIPQLKISEQRNEVVTMAAFKNTVNPTLDVLSLMFGIEELKIDVVNRVNAQTTETRKKNKIEGTMIALENATGYITALVGGSEYGQDNQFIRAVQARVQPGSSFKPLYYTAAIASKKFTATSVIYDVPTIFKKDDGTLYIPQNNKGEWYGPVQLWYALTRSMNVPSLKILREIGFDAAINQAGALLGLKPEEYAERKLEKVYPIGLGVCSVRPIEMARAFAIFANQGKEVVPMAIRSVEDRNGKVILNPERDIRVAQQAKGEAAQIISPQTAYIMTDLLTNTITNPKGTLGYGSNWGKKMQYKDANGRLYTIPAAGKTGTTQNWSDTWAIGFTPYYTAAFWFGFDAKGESMGTDLNGSSLPGPAWGDFMKVANEGLPYKAFAKPSSGITEATVCSVSGGILSPACGNNRTTKYYLDGTQPTGICELHTDRERAELLGTQRLSSEYYMSGVTRPKVSDDDGLKLDLSFLNGADSEPQTDTAPNEEETLPDFNKFFE</sequence>
<dbReference type="InterPro" id="IPR036950">
    <property type="entry name" value="PBP_transglycosylase"/>
</dbReference>
<dbReference type="InterPro" id="IPR001264">
    <property type="entry name" value="Glyco_trans_51"/>
</dbReference>
<evidence type="ECO:0000259" key="21">
    <source>
        <dbReference type="Pfam" id="PF00912"/>
    </source>
</evidence>
<proteinExistence type="inferred from homology"/>
<evidence type="ECO:0000256" key="17">
    <source>
        <dbReference type="ARBA" id="ARBA00044770"/>
    </source>
</evidence>
<dbReference type="GO" id="GO:0030288">
    <property type="term" value="C:outer membrane-bounded periplasmic space"/>
    <property type="evidence" value="ECO:0007669"/>
    <property type="project" value="TreeGrafter"/>
</dbReference>
<keyword evidence="15" id="KW-0511">Multifunctional enzyme</keyword>
<evidence type="ECO:0000256" key="4">
    <source>
        <dbReference type="ARBA" id="ARBA00007739"/>
    </source>
</evidence>
<keyword evidence="12" id="KW-0573">Peptidoglycan synthesis</keyword>
<evidence type="ECO:0000259" key="20">
    <source>
        <dbReference type="Pfam" id="PF00905"/>
    </source>
</evidence>
<feature type="region of interest" description="Disordered" evidence="19">
    <location>
        <begin position="821"/>
        <end position="850"/>
    </location>
</feature>
<evidence type="ECO:0000256" key="6">
    <source>
        <dbReference type="ARBA" id="ARBA00022670"/>
    </source>
</evidence>
<accession>S3K2H7</accession>
<keyword evidence="16" id="KW-0961">Cell wall biogenesis/degradation</keyword>
<gene>
    <name evidence="22" type="ORF">HMPREF9194_01450</name>
</gene>
<dbReference type="eggNOG" id="COG5009">
    <property type="taxonomic scope" value="Bacteria"/>
</dbReference>
<dbReference type="HOGENOM" id="CLU_006354_2_4_12"/>
<dbReference type="InterPro" id="IPR023346">
    <property type="entry name" value="Lysozyme-like_dom_sf"/>
</dbReference>
<dbReference type="GO" id="GO:0008955">
    <property type="term" value="F:peptidoglycan glycosyltransferase activity"/>
    <property type="evidence" value="ECO:0007669"/>
    <property type="project" value="UniProtKB-EC"/>
</dbReference>
<evidence type="ECO:0000256" key="3">
    <source>
        <dbReference type="ARBA" id="ARBA00007090"/>
    </source>
</evidence>
<comment type="catalytic activity">
    <reaction evidence="18">
        <text>[GlcNAc-(1-&gt;4)-Mur2Ac(oyl-L-Ala-gamma-D-Glu-L-Lys-D-Ala-D-Ala)](n)-di-trans,octa-cis-undecaprenyl diphosphate + beta-D-GlcNAc-(1-&gt;4)-Mur2Ac(oyl-L-Ala-gamma-D-Glu-L-Lys-D-Ala-D-Ala)-di-trans,octa-cis-undecaprenyl diphosphate = [GlcNAc-(1-&gt;4)-Mur2Ac(oyl-L-Ala-gamma-D-Glu-L-Lys-D-Ala-D-Ala)](n+1)-di-trans,octa-cis-undecaprenyl diphosphate + di-trans,octa-cis-undecaprenyl diphosphate + H(+)</text>
        <dbReference type="Rhea" id="RHEA:23708"/>
        <dbReference type="Rhea" id="RHEA-COMP:9602"/>
        <dbReference type="Rhea" id="RHEA-COMP:9603"/>
        <dbReference type="ChEBI" id="CHEBI:15378"/>
        <dbReference type="ChEBI" id="CHEBI:58405"/>
        <dbReference type="ChEBI" id="CHEBI:60033"/>
        <dbReference type="ChEBI" id="CHEBI:78435"/>
        <dbReference type="EC" id="2.4.99.28"/>
    </reaction>
</comment>
<evidence type="ECO:0000256" key="9">
    <source>
        <dbReference type="ARBA" id="ARBA00022692"/>
    </source>
</evidence>
<feature type="domain" description="Penicillin-binding protein transpeptidase" evidence="20">
    <location>
        <begin position="418"/>
        <end position="694"/>
    </location>
</feature>
<evidence type="ECO:0000256" key="11">
    <source>
        <dbReference type="ARBA" id="ARBA00022960"/>
    </source>
</evidence>
<evidence type="ECO:0000256" key="19">
    <source>
        <dbReference type="SAM" id="MobiDB-lite"/>
    </source>
</evidence>
<feature type="domain" description="Glycosyl transferase family 51" evidence="21">
    <location>
        <begin position="60"/>
        <end position="235"/>
    </location>
</feature>
<keyword evidence="23" id="KW-1185">Reference proteome</keyword>
<comment type="similarity">
    <text evidence="3">In the C-terminal section; belongs to the transpeptidase family.</text>
</comment>
<comment type="caution">
    <text evidence="22">The sequence shown here is derived from an EMBL/GenBank/DDBJ whole genome shotgun (WGS) entry which is preliminary data.</text>
</comment>
<evidence type="ECO:0000256" key="7">
    <source>
        <dbReference type="ARBA" id="ARBA00022676"/>
    </source>
</evidence>
<comment type="subcellular location">
    <subcellularLocation>
        <location evidence="1">Membrane</location>
    </subcellularLocation>
</comment>
<dbReference type="Pfam" id="PF00905">
    <property type="entry name" value="Transpeptidase"/>
    <property type="match status" value="1"/>
</dbReference>
<evidence type="ECO:0000256" key="15">
    <source>
        <dbReference type="ARBA" id="ARBA00023268"/>
    </source>
</evidence>
<evidence type="ECO:0000256" key="5">
    <source>
        <dbReference type="ARBA" id="ARBA00022645"/>
    </source>
</evidence>
<evidence type="ECO:0000313" key="23">
    <source>
        <dbReference type="Proteomes" id="UP000014541"/>
    </source>
</evidence>
<dbReference type="Proteomes" id="UP000014541">
    <property type="component" value="Unassembled WGS sequence"/>
</dbReference>
<keyword evidence="6" id="KW-0645">Protease</keyword>
<protein>
    <recommendedName>
        <fullName evidence="17">peptidoglycan glycosyltransferase</fullName>
        <ecNumber evidence="17">2.4.99.28</ecNumber>
    </recommendedName>
</protein>
<dbReference type="GO" id="GO:0008360">
    <property type="term" value="P:regulation of cell shape"/>
    <property type="evidence" value="ECO:0007669"/>
    <property type="project" value="UniProtKB-KW"/>
</dbReference>
<dbReference type="NCBIfam" id="TIGR02074">
    <property type="entry name" value="PBP_1a_fam"/>
    <property type="match status" value="1"/>
</dbReference>
<keyword evidence="13" id="KW-1133">Transmembrane helix</keyword>
<dbReference type="Gene3D" id="1.10.3810.10">
    <property type="entry name" value="Biosynthetic peptidoglycan transglycosylase-like"/>
    <property type="match status" value="1"/>
</dbReference>
<comment type="pathway">
    <text evidence="2">Cell wall biogenesis; peptidoglycan biosynthesis.</text>
</comment>
<keyword evidence="14" id="KW-0472">Membrane</keyword>
<evidence type="ECO:0000256" key="16">
    <source>
        <dbReference type="ARBA" id="ARBA00023316"/>
    </source>
</evidence>
<dbReference type="EMBL" id="ATFF01000006">
    <property type="protein sequence ID" value="EPF31116.1"/>
    <property type="molecule type" value="Genomic_DNA"/>
</dbReference>
<organism evidence="22 23">
    <name type="scientific">Treponema maltophilum ATCC 51939</name>
    <dbReference type="NCBI Taxonomy" id="1125699"/>
    <lineage>
        <taxon>Bacteria</taxon>
        <taxon>Pseudomonadati</taxon>
        <taxon>Spirochaetota</taxon>
        <taxon>Spirochaetia</taxon>
        <taxon>Spirochaetales</taxon>
        <taxon>Treponemataceae</taxon>
        <taxon>Treponema</taxon>
    </lineage>
</organism>
<dbReference type="Pfam" id="PF00912">
    <property type="entry name" value="Transgly"/>
    <property type="match status" value="1"/>
</dbReference>
<dbReference type="PANTHER" id="PTHR32282">
    <property type="entry name" value="BINDING PROTEIN TRANSPEPTIDASE, PUTATIVE-RELATED"/>
    <property type="match status" value="1"/>
</dbReference>
<evidence type="ECO:0000256" key="14">
    <source>
        <dbReference type="ARBA" id="ARBA00023136"/>
    </source>
</evidence>
<dbReference type="PATRIC" id="fig|1125699.3.peg.1463"/>
<dbReference type="InterPro" id="IPR012338">
    <property type="entry name" value="Beta-lactam/transpept-like"/>
</dbReference>
<name>S3K2H7_TREMA</name>
<dbReference type="PANTHER" id="PTHR32282:SF27">
    <property type="entry name" value="PENICILLIN-BINDING PROTEIN 1A"/>
    <property type="match status" value="1"/>
</dbReference>
<evidence type="ECO:0000256" key="12">
    <source>
        <dbReference type="ARBA" id="ARBA00022984"/>
    </source>
</evidence>
<dbReference type="Gene3D" id="3.40.710.10">
    <property type="entry name" value="DD-peptidase/beta-lactamase superfamily"/>
    <property type="match status" value="2"/>
</dbReference>
<comment type="similarity">
    <text evidence="4">In the N-terminal section; belongs to the glycosyltransferase 51 family.</text>
</comment>
<keyword evidence="8" id="KW-0808">Transferase</keyword>
<dbReference type="GO" id="GO:0004180">
    <property type="term" value="F:carboxypeptidase activity"/>
    <property type="evidence" value="ECO:0007669"/>
    <property type="project" value="UniProtKB-KW"/>
</dbReference>
<keyword evidence="11" id="KW-0133">Cell shape</keyword>
<dbReference type="EC" id="2.4.99.28" evidence="17"/>
<evidence type="ECO:0000256" key="1">
    <source>
        <dbReference type="ARBA" id="ARBA00004370"/>
    </source>
</evidence>
<reference evidence="22 23" key="1">
    <citation type="submission" date="2013-04" db="EMBL/GenBank/DDBJ databases">
        <title>The Genome Sequence of Treponema maltophilum ATCC 51939.</title>
        <authorList>
            <consortium name="The Broad Institute Genomics Platform"/>
            <person name="Earl A."/>
            <person name="Ward D."/>
            <person name="Feldgarden M."/>
            <person name="Gevers D."/>
            <person name="Leonetti C."/>
            <person name="Blanton J.M."/>
            <person name="Dewhirst F.E."/>
            <person name="Izard J."/>
            <person name="Walker B."/>
            <person name="Young S."/>
            <person name="Zeng Q."/>
            <person name="Gargeya S."/>
            <person name="Fitzgerald M."/>
            <person name="Haas B."/>
            <person name="Abouelleil A."/>
            <person name="Allen A.W."/>
            <person name="Alvarado L."/>
            <person name="Arachchi H.M."/>
            <person name="Berlin A.M."/>
            <person name="Chapman S.B."/>
            <person name="Gainer-Dewar J."/>
            <person name="Goldberg J."/>
            <person name="Griggs A."/>
            <person name="Gujja S."/>
            <person name="Hansen M."/>
            <person name="Howarth C."/>
            <person name="Imamovic A."/>
            <person name="Ireland A."/>
            <person name="Larimer J."/>
            <person name="McCowan C."/>
            <person name="Murphy C."/>
            <person name="Pearson M."/>
            <person name="Poon T.W."/>
            <person name="Priest M."/>
            <person name="Roberts A."/>
            <person name="Saif S."/>
            <person name="Shea T."/>
            <person name="Sisk P."/>
            <person name="Sykes S."/>
            <person name="Wortman J."/>
            <person name="Nusbaum C."/>
            <person name="Birren B."/>
        </authorList>
    </citation>
    <scope>NUCLEOTIDE SEQUENCE [LARGE SCALE GENOMIC DNA]</scope>
    <source>
        <strain evidence="22 23">ATCC 51939</strain>
    </source>
</reference>
<dbReference type="GO" id="GO:0009252">
    <property type="term" value="P:peptidoglycan biosynthetic process"/>
    <property type="evidence" value="ECO:0007669"/>
    <property type="project" value="UniProtKB-KW"/>
</dbReference>
<keyword evidence="5" id="KW-0121">Carboxypeptidase</keyword>
<evidence type="ECO:0000256" key="10">
    <source>
        <dbReference type="ARBA" id="ARBA00022801"/>
    </source>
</evidence>
<dbReference type="STRING" id="1125699.HMPREF9194_01450"/>
<dbReference type="AlphaFoldDB" id="S3K2H7"/>
<evidence type="ECO:0000256" key="13">
    <source>
        <dbReference type="ARBA" id="ARBA00022989"/>
    </source>
</evidence>
<dbReference type="GO" id="GO:0006508">
    <property type="term" value="P:proteolysis"/>
    <property type="evidence" value="ECO:0007669"/>
    <property type="project" value="UniProtKB-KW"/>
</dbReference>